<dbReference type="InterPro" id="IPR041489">
    <property type="entry name" value="PDZ_6"/>
</dbReference>
<dbReference type="SUPFAM" id="SSF50156">
    <property type="entry name" value="PDZ domain-like"/>
    <property type="match status" value="1"/>
</dbReference>
<feature type="domain" description="PDZ" evidence="2">
    <location>
        <begin position="17"/>
        <end position="66"/>
    </location>
</feature>
<evidence type="ECO:0000259" key="3">
    <source>
        <dbReference type="Pfam" id="PF19238"/>
    </source>
</evidence>
<dbReference type="Pfam" id="PF17820">
    <property type="entry name" value="PDZ_6"/>
    <property type="match status" value="1"/>
</dbReference>
<dbReference type="AlphaFoldDB" id="A0A3B0UZ63"/>
<gene>
    <name evidence="4" type="ORF">MNBD_CHLOROFLEXI01-4945</name>
</gene>
<organism evidence="4">
    <name type="scientific">hydrothermal vent metagenome</name>
    <dbReference type="NCBI Taxonomy" id="652676"/>
    <lineage>
        <taxon>unclassified sequences</taxon>
        <taxon>metagenomes</taxon>
        <taxon>ecological metagenomes</taxon>
    </lineage>
</organism>
<dbReference type="InterPro" id="IPR013785">
    <property type="entry name" value="Aldolase_TIM"/>
</dbReference>
<dbReference type="Pfam" id="PF04459">
    <property type="entry name" value="DUF512"/>
    <property type="match status" value="1"/>
</dbReference>
<feature type="domain" description="DUF512" evidence="1">
    <location>
        <begin position="231"/>
        <end position="439"/>
    </location>
</feature>
<dbReference type="SUPFAM" id="SSF102114">
    <property type="entry name" value="Radical SAM enzymes"/>
    <property type="match status" value="1"/>
</dbReference>
<accession>A0A3B0UZ63</accession>
<dbReference type="EMBL" id="UOEU01000448">
    <property type="protein sequence ID" value="VAW33433.1"/>
    <property type="molecule type" value="Genomic_DNA"/>
</dbReference>
<dbReference type="InterPro" id="IPR036034">
    <property type="entry name" value="PDZ_sf"/>
</dbReference>
<dbReference type="Pfam" id="PF19238">
    <property type="entry name" value="Radical_SAM_2"/>
    <property type="match status" value="1"/>
</dbReference>
<evidence type="ECO:0008006" key="5">
    <source>
        <dbReference type="Google" id="ProtNLM"/>
    </source>
</evidence>
<name>A0A3B0UZ63_9ZZZZ</name>
<dbReference type="InterPro" id="IPR007549">
    <property type="entry name" value="DUF512"/>
</dbReference>
<dbReference type="Gene3D" id="3.20.20.70">
    <property type="entry name" value="Aldolase class I"/>
    <property type="match status" value="1"/>
</dbReference>
<dbReference type="InterPro" id="IPR058240">
    <property type="entry name" value="rSAM_sf"/>
</dbReference>
<feature type="domain" description="Putative radical SAM N-terminal" evidence="3">
    <location>
        <begin position="78"/>
        <end position="228"/>
    </location>
</feature>
<reference evidence="4" key="1">
    <citation type="submission" date="2018-06" db="EMBL/GenBank/DDBJ databases">
        <authorList>
            <person name="Zhirakovskaya E."/>
        </authorList>
    </citation>
    <scope>NUCLEOTIDE SEQUENCE</scope>
</reference>
<protein>
    <recommendedName>
        <fullName evidence="5">Fe-S oxidoreductase, related to NifB/MoaA family with PDZ N-terminal domain</fullName>
    </recommendedName>
</protein>
<evidence type="ECO:0000259" key="2">
    <source>
        <dbReference type="Pfam" id="PF17820"/>
    </source>
</evidence>
<sequence length="461" mass="52483">MPLFQEIDLNSYSGGQIRAVAPDSVAAEMALRPGDELLTLNDSPVEDVIDVQFYAAEETVTLTVRREGALHTFTAQRAYNQPLGLEFAHPTFDTDIRRCNNLCEFCFVLQMAPRFRRTLYIKDDDYRYSFLFGHYVTLTNLSEHDWWRIETMRLSPLYVSVHVTDTEERRRYLRNKNAPDILQQIGWLGERGIAVHTQIVVTPEINDGAWLERSIEDLAELWPTVQTVSVVPVGLTKQHKYKMRTHTPQQAAVILDYVESMQSRFLEQLGCRFVYPTDEWYLVTNRTVPPLEAYDGQELHENGLGMVRYFLDEWEEVQKEIGDWRLETGVKSQVSSLQSLTLVTGTLFAPILRETAVQFTTLTGTQITVQEIINEQLGGTITTAGLLMGQDVLEQLKAAELGELILLPRVMFDHPNRIALDDISPQDIANQLQTAVILADTMGDVWDALLGNSQVVYQPID</sequence>
<evidence type="ECO:0000313" key="4">
    <source>
        <dbReference type="EMBL" id="VAW33433.1"/>
    </source>
</evidence>
<proteinExistence type="predicted"/>
<dbReference type="Gene3D" id="2.30.42.10">
    <property type="match status" value="1"/>
</dbReference>
<dbReference type="InterPro" id="IPR045375">
    <property type="entry name" value="Put_radical_SAM-like_N"/>
</dbReference>
<evidence type="ECO:0000259" key="1">
    <source>
        <dbReference type="Pfam" id="PF04459"/>
    </source>
</evidence>